<evidence type="ECO:0000313" key="3">
    <source>
        <dbReference type="Proteomes" id="UP000032180"/>
    </source>
</evidence>
<sequence length="117" mass="12541">MRVGMGLDTNMAIHARKGSAHGLRKGLGKKGRTDSLRAPKTPDSSQLFSTPPHDATFSSSVAAAHAAARLLLRVSAAVTAAIAGDVVLRVMQQTDLRSATWKRIFEGRKDEHLVRSP</sequence>
<feature type="compositionally biased region" description="Basic residues" evidence="1">
    <location>
        <begin position="15"/>
        <end position="30"/>
    </location>
</feature>
<organism evidence="2 3">
    <name type="scientific">Leersia perrieri</name>
    <dbReference type="NCBI Taxonomy" id="77586"/>
    <lineage>
        <taxon>Eukaryota</taxon>
        <taxon>Viridiplantae</taxon>
        <taxon>Streptophyta</taxon>
        <taxon>Embryophyta</taxon>
        <taxon>Tracheophyta</taxon>
        <taxon>Spermatophyta</taxon>
        <taxon>Magnoliopsida</taxon>
        <taxon>Liliopsida</taxon>
        <taxon>Poales</taxon>
        <taxon>Poaceae</taxon>
        <taxon>BOP clade</taxon>
        <taxon>Oryzoideae</taxon>
        <taxon>Oryzeae</taxon>
        <taxon>Oryzinae</taxon>
        <taxon>Leersia</taxon>
    </lineage>
</organism>
<name>A0A0D9WVZ8_9ORYZ</name>
<dbReference type="AlphaFoldDB" id="A0A0D9WVZ8"/>
<dbReference type="HOGENOM" id="CLU_2389405_0_0_1"/>
<proteinExistence type="predicted"/>
<dbReference type="EnsemblPlants" id="LPERR07G03960.1">
    <property type="protein sequence ID" value="LPERR07G03960.1"/>
    <property type="gene ID" value="LPERR07G03960"/>
</dbReference>
<evidence type="ECO:0000256" key="1">
    <source>
        <dbReference type="SAM" id="MobiDB-lite"/>
    </source>
</evidence>
<accession>A0A0D9WVZ8</accession>
<dbReference type="Gramene" id="LPERR07G03960.1">
    <property type="protein sequence ID" value="LPERR07G03960.1"/>
    <property type="gene ID" value="LPERR07G03960"/>
</dbReference>
<feature type="region of interest" description="Disordered" evidence="1">
    <location>
        <begin position="15"/>
        <end position="52"/>
    </location>
</feature>
<reference evidence="2 3" key="1">
    <citation type="submission" date="2012-08" db="EMBL/GenBank/DDBJ databases">
        <title>Oryza genome evolution.</title>
        <authorList>
            <person name="Wing R.A."/>
        </authorList>
    </citation>
    <scope>NUCLEOTIDE SEQUENCE</scope>
</reference>
<reference evidence="2" key="3">
    <citation type="submission" date="2015-04" db="UniProtKB">
        <authorList>
            <consortium name="EnsemblPlants"/>
        </authorList>
    </citation>
    <scope>IDENTIFICATION</scope>
</reference>
<protein>
    <submittedName>
        <fullName evidence="2">Uncharacterized protein</fullName>
    </submittedName>
</protein>
<evidence type="ECO:0000313" key="2">
    <source>
        <dbReference type="EnsemblPlants" id="LPERR07G03960.1"/>
    </source>
</evidence>
<keyword evidence="3" id="KW-1185">Reference proteome</keyword>
<reference evidence="3" key="2">
    <citation type="submission" date="2013-12" db="EMBL/GenBank/DDBJ databases">
        <authorList>
            <person name="Yu Y."/>
            <person name="Lee S."/>
            <person name="de Baynast K."/>
            <person name="Wissotski M."/>
            <person name="Liu L."/>
            <person name="Talag J."/>
            <person name="Goicoechea J."/>
            <person name="Angelova A."/>
            <person name="Jetty R."/>
            <person name="Kudrna D."/>
            <person name="Golser W."/>
            <person name="Rivera L."/>
            <person name="Zhang J."/>
            <person name="Wing R."/>
        </authorList>
    </citation>
    <scope>NUCLEOTIDE SEQUENCE</scope>
</reference>
<dbReference type="Proteomes" id="UP000032180">
    <property type="component" value="Chromosome 7"/>
</dbReference>